<feature type="region of interest" description="Disordered" evidence="1">
    <location>
        <begin position="278"/>
        <end position="302"/>
    </location>
</feature>
<dbReference type="SMART" id="SM00066">
    <property type="entry name" value="GAL4"/>
    <property type="match status" value="1"/>
</dbReference>
<evidence type="ECO:0000313" key="3">
    <source>
        <dbReference type="EMBL" id="KAK7468744.1"/>
    </source>
</evidence>
<evidence type="ECO:0000259" key="2">
    <source>
        <dbReference type="PROSITE" id="PS50048"/>
    </source>
</evidence>
<comment type="caution">
    <text evidence="3">The sequence shown here is derived from an EMBL/GenBank/DDBJ whole genome shotgun (WGS) entry which is preliminary data.</text>
</comment>
<dbReference type="InterPro" id="IPR036864">
    <property type="entry name" value="Zn2-C6_fun-type_DNA-bd_sf"/>
</dbReference>
<dbReference type="Proteomes" id="UP001498398">
    <property type="component" value="Unassembled WGS sequence"/>
</dbReference>
<reference evidence="3 4" key="1">
    <citation type="submission" date="2024-01" db="EMBL/GenBank/DDBJ databases">
        <title>A draft genome for the cacao thread blight pathogen Marasmiellus scandens.</title>
        <authorList>
            <person name="Baruah I.K."/>
            <person name="Leung J."/>
            <person name="Bukari Y."/>
            <person name="Amoako-Attah I."/>
            <person name="Meinhardt L.W."/>
            <person name="Bailey B.A."/>
            <person name="Cohen S.P."/>
        </authorList>
    </citation>
    <scope>NUCLEOTIDE SEQUENCE [LARGE SCALE GENOMIC DNA]</scope>
    <source>
        <strain evidence="3 4">GH-19</strain>
    </source>
</reference>
<feature type="region of interest" description="Disordered" evidence="1">
    <location>
        <begin position="148"/>
        <end position="234"/>
    </location>
</feature>
<dbReference type="SUPFAM" id="SSF57701">
    <property type="entry name" value="Zn2/Cys6 DNA-binding domain"/>
    <property type="match status" value="1"/>
</dbReference>
<sequence length="302" mass="33746">MDDHRSPAVQYPEFLREEDERFYAAFPNARPVHPEWQMQSLSDNFRDFGSTAFYFGQPQVNQYPPDNLNYSYSQYAFGEPSSSFSYAQPMPYTSDTVVPQPSISSDSELAHAQDIFTQQSVMSDFSSGSSASPENLYSPVEDSHQFYASSSQYPSQPSIIPSPSATLPDAAESPEDLSSSDSKPPLKRRRDTDFGAPSFQADSPRAYMSKIPLQKPPQPSAPKATKTRNPAQGEKKSLALACFFCRGRKIACGRQDPNSPDRTCNQCFRRSLKCEYPTESRRGMRKKKTVVSDNSMRALAAD</sequence>
<dbReference type="CDD" id="cd00067">
    <property type="entry name" value="GAL4"/>
    <property type="match status" value="1"/>
</dbReference>
<evidence type="ECO:0000313" key="4">
    <source>
        <dbReference type="Proteomes" id="UP001498398"/>
    </source>
</evidence>
<organism evidence="3 4">
    <name type="scientific">Marasmiellus scandens</name>
    <dbReference type="NCBI Taxonomy" id="2682957"/>
    <lineage>
        <taxon>Eukaryota</taxon>
        <taxon>Fungi</taxon>
        <taxon>Dikarya</taxon>
        <taxon>Basidiomycota</taxon>
        <taxon>Agaricomycotina</taxon>
        <taxon>Agaricomycetes</taxon>
        <taxon>Agaricomycetidae</taxon>
        <taxon>Agaricales</taxon>
        <taxon>Marasmiineae</taxon>
        <taxon>Omphalotaceae</taxon>
        <taxon>Marasmiellus</taxon>
    </lineage>
</organism>
<feature type="domain" description="Zn(2)-C6 fungal-type" evidence="2">
    <location>
        <begin position="241"/>
        <end position="276"/>
    </location>
</feature>
<dbReference type="InterPro" id="IPR001138">
    <property type="entry name" value="Zn2Cys6_DnaBD"/>
</dbReference>
<dbReference type="Gene3D" id="4.10.240.10">
    <property type="entry name" value="Zn(2)-C6 fungal-type DNA-binding domain"/>
    <property type="match status" value="1"/>
</dbReference>
<dbReference type="Pfam" id="PF00172">
    <property type="entry name" value="Zn_clus"/>
    <property type="match status" value="1"/>
</dbReference>
<dbReference type="PROSITE" id="PS50048">
    <property type="entry name" value="ZN2_CY6_FUNGAL_2"/>
    <property type="match status" value="1"/>
</dbReference>
<evidence type="ECO:0000256" key="1">
    <source>
        <dbReference type="SAM" id="MobiDB-lite"/>
    </source>
</evidence>
<dbReference type="EMBL" id="JBANRG010000003">
    <property type="protein sequence ID" value="KAK7468744.1"/>
    <property type="molecule type" value="Genomic_DNA"/>
</dbReference>
<keyword evidence="4" id="KW-1185">Reference proteome</keyword>
<feature type="compositionally biased region" description="Low complexity" evidence="1">
    <location>
        <begin position="148"/>
        <end position="165"/>
    </location>
</feature>
<name>A0ABR1JXD8_9AGAR</name>
<accession>A0ABR1JXD8</accession>
<gene>
    <name evidence="3" type="ORF">VKT23_003247</name>
</gene>
<protein>
    <recommendedName>
        <fullName evidence="2">Zn(2)-C6 fungal-type domain-containing protein</fullName>
    </recommendedName>
</protein>
<proteinExistence type="predicted"/>
<dbReference type="PROSITE" id="PS00463">
    <property type="entry name" value="ZN2_CY6_FUNGAL_1"/>
    <property type="match status" value="1"/>
</dbReference>